<dbReference type="EMBL" id="HG994593">
    <property type="protein sequence ID" value="CAF2848392.1"/>
    <property type="molecule type" value="Genomic_DNA"/>
</dbReference>
<dbReference type="PANTHER" id="PTHR14553">
    <property type="entry name" value="UNCHARACTERIZED PROTEIN C1ORF50"/>
    <property type="match status" value="1"/>
</dbReference>
<dbReference type="Proteomes" id="UP000675881">
    <property type="component" value="Chromosome 14"/>
</dbReference>
<accession>A0A7R8H3N1</accession>
<protein>
    <submittedName>
        <fullName evidence="1">Uncharacterized protein C1orf50,Uncharacterized protein C1orf50 homolog</fullName>
    </submittedName>
</protein>
<dbReference type="InterPro" id="IPR019534">
    <property type="entry name" value="DUF2452"/>
</dbReference>
<proteinExistence type="predicted"/>
<organism evidence="1 2">
    <name type="scientific">Lepeophtheirus salmonis</name>
    <name type="common">Salmon louse</name>
    <name type="synonym">Caligus salmonis</name>
    <dbReference type="NCBI Taxonomy" id="72036"/>
    <lineage>
        <taxon>Eukaryota</taxon>
        <taxon>Metazoa</taxon>
        <taxon>Ecdysozoa</taxon>
        <taxon>Arthropoda</taxon>
        <taxon>Crustacea</taxon>
        <taxon>Multicrustacea</taxon>
        <taxon>Hexanauplia</taxon>
        <taxon>Copepoda</taxon>
        <taxon>Siphonostomatoida</taxon>
        <taxon>Caligidae</taxon>
        <taxon>Lepeophtheirus</taxon>
    </lineage>
</organism>
<gene>
    <name evidence="1" type="ORF">LSAA_4741</name>
</gene>
<dbReference type="OrthoDB" id="9995764at2759"/>
<name>A0A7R8H3N1_LEPSM</name>
<evidence type="ECO:0000313" key="2">
    <source>
        <dbReference type="Proteomes" id="UP000675881"/>
    </source>
</evidence>
<sequence length="215" mass="24654">MNTFNFFSVLCVASPSNSFVKFFNSMKMEDDRGFIKADLVLLDESKPNFQTQVNLVERNVNPDGYALVDSDRSGKKTQFDLVELASNIQKADEFTVATAGSKLSVIVEQMKFLQQQARKVLEESNRNKQLHHIACNFKKVPGKLYYVYKKPSGQEYISMLSPEEWGSKCPEFAGAYKLESDMTWTPLDKVQQRKNDYEMIDQLLSSENQPHLQIL</sequence>
<dbReference type="AlphaFoldDB" id="A0A7R8H3N1"/>
<dbReference type="Pfam" id="PF10504">
    <property type="entry name" value="DUF2452"/>
    <property type="match status" value="1"/>
</dbReference>
<reference evidence="1" key="1">
    <citation type="submission" date="2021-02" db="EMBL/GenBank/DDBJ databases">
        <authorList>
            <person name="Bekaert M."/>
        </authorList>
    </citation>
    <scope>NUCLEOTIDE SEQUENCE</scope>
    <source>
        <strain evidence="1">IoA-00</strain>
    </source>
</reference>
<keyword evidence="2" id="KW-1185">Reference proteome</keyword>
<dbReference type="PANTHER" id="PTHR14553:SF1">
    <property type="entry name" value="SIMILAR TO CHROMOSOME 1 OPEN READING FRAME 50"/>
    <property type="match status" value="1"/>
</dbReference>
<evidence type="ECO:0000313" key="1">
    <source>
        <dbReference type="EMBL" id="CAF2848392.1"/>
    </source>
</evidence>